<reference evidence="2 3" key="1">
    <citation type="submission" date="2018-03" db="EMBL/GenBank/DDBJ databases">
        <title>Aquarubrobacter algicola gen. nov., sp. nov., a novel actinobacterium isolated from shallow eutrophic lake during the end of cyanobacterial harmful algal blooms.</title>
        <authorList>
            <person name="Chun S.J."/>
        </authorList>
    </citation>
    <scope>NUCLEOTIDE SEQUENCE [LARGE SCALE GENOMIC DNA]</scope>
    <source>
        <strain evidence="2 3">Seoho-28</strain>
    </source>
</reference>
<dbReference type="AlphaFoldDB" id="A0A2T4UMZ4"/>
<keyword evidence="3" id="KW-1185">Reference proteome</keyword>
<evidence type="ECO:0000313" key="2">
    <source>
        <dbReference type="EMBL" id="PTL60610.1"/>
    </source>
</evidence>
<name>A0A2T4UMZ4_9ACTN</name>
<dbReference type="PANTHER" id="PTHR42815:SF2">
    <property type="entry name" value="FAD-BINDING, PUTATIVE (AFU_ORTHOLOGUE AFUA_6G07600)-RELATED"/>
    <property type="match status" value="1"/>
</dbReference>
<dbReference type="InterPro" id="IPR011576">
    <property type="entry name" value="Pyridox_Oxase_N"/>
</dbReference>
<dbReference type="NCBIfam" id="TIGR04025">
    <property type="entry name" value="PPOX_FMN_DR2398"/>
    <property type="match status" value="1"/>
</dbReference>
<dbReference type="PANTHER" id="PTHR42815">
    <property type="entry name" value="FAD-BINDING, PUTATIVE (AFU_ORTHOLOGUE AFUA_6G07600)-RELATED"/>
    <property type="match status" value="1"/>
</dbReference>
<dbReference type="Proteomes" id="UP000240739">
    <property type="component" value="Unassembled WGS sequence"/>
</dbReference>
<organism evidence="2 3">
    <name type="scientific">Paraconexibacter algicola</name>
    <dbReference type="NCBI Taxonomy" id="2133960"/>
    <lineage>
        <taxon>Bacteria</taxon>
        <taxon>Bacillati</taxon>
        <taxon>Actinomycetota</taxon>
        <taxon>Thermoleophilia</taxon>
        <taxon>Solirubrobacterales</taxon>
        <taxon>Paraconexibacteraceae</taxon>
        <taxon>Paraconexibacter</taxon>
    </lineage>
</organism>
<dbReference type="RefSeq" id="WP_107569404.1">
    <property type="nucleotide sequence ID" value="NZ_PYYB01000001.1"/>
</dbReference>
<protein>
    <submittedName>
        <fullName evidence="2">Pyridoxamine 5'-phosphate oxidase</fullName>
    </submittedName>
</protein>
<dbReference type="InterPro" id="IPR024029">
    <property type="entry name" value="Pyridox_Oxase_FMN-dep"/>
</dbReference>
<dbReference type="Pfam" id="PF01243">
    <property type="entry name" value="PNPOx_N"/>
    <property type="match status" value="1"/>
</dbReference>
<sequence length="210" mass="22584">MPAFQELITSEEGLRELVPPPPATRLSRSKELRELDEHARAWIAASPLVLVASADADGRCDVSPRGGPAGWARVLDDHRIALPDAPGNGRIDTLRNVVQTGRAGLLFVVPGRRDVLRVNGSACVTRDPEALEGIPGSPRLALGVVAEEVFFHCAKALLRSGVWDPDGWPAPDALAPFSVVLRDHAARNGNDVDLDDAEAQIVESLATRMW</sequence>
<evidence type="ECO:0000313" key="3">
    <source>
        <dbReference type="Proteomes" id="UP000240739"/>
    </source>
</evidence>
<comment type="caution">
    <text evidence="2">The sequence shown here is derived from an EMBL/GenBank/DDBJ whole genome shotgun (WGS) entry which is preliminary data.</text>
</comment>
<accession>A0A2T4UMZ4</accession>
<gene>
    <name evidence="2" type="ORF">C7Y72_13665</name>
</gene>
<dbReference type="SUPFAM" id="SSF50475">
    <property type="entry name" value="FMN-binding split barrel"/>
    <property type="match status" value="1"/>
</dbReference>
<feature type="domain" description="Pyridoxamine 5'-phosphate oxidase N-terminal" evidence="1">
    <location>
        <begin position="35"/>
        <end position="134"/>
    </location>
</feature>
<dbReference type="OrthoDB" id="9790331at2"/>
<dbReference type="Gene3D" id="2.30.110.10">
    <property type="entry name" value="Electron Transport, Fmn-binding Protein, Chain A"/>
    <property type="match status" value="1"/>
</dbReference>
<proteinExistence type="predicted"/>
<evidence type="ECO:0000259" key="1">
    <source>
        <dbReference type="Pfam" id="PF01243"/>
    </source>
</evidence>
<dbReference type="EMBL" id="PYYB01000001">
    <property type="protein sequence ID" value="PTL60610.1"/>
    <property type="molecule type" value="Genomic_DNA"/>
</dbReference>
<dbReference type="InterPro" id="IPR012349">
    <property type="entry name" value="Split_barrel_FMN-bd"/>
</dbReference>